<feature type="non-terminal residue" evidence="1">
    <location>
        <position position="1"/>
    </location>
</feature>
<reference evidence="1" key="1">
    <citation type="submission" date="2021-06" db="EMBL/GenBank/DDBJ databases">
        <authorList>
            <person name="Kallberg Y."/>
            <person name="Tangrot J."/>
            <person name="Rosling A."/>
        </authorList>
    </citation>
    <scope>NUCLEOTIDE SEQUENCE</scope>
    <source>
        <strain evidence="1">MA461A</strain>
    </source>
</reference>
<evidence type="ECO:0000313" key="1">
    <source>
        <dbReference type="EMBL" id="CAG8829072.1"/>
    </source>
</evidence>
<sequence length="48" mass="5786">VYAFYHANKTTEETEQCRTAQRQVYTRRIVVETIEEAECRRSVQRQAH</sequence>
<dbReference type="EMBL" id="CAJVQC010096596">
    <property type="protein sequence ID" value="CAG8829072.1"/>
    <property type="molecule type" value="Genomic_DNA"/>
</dbReference>
<accession>A0ACA9S7P7</accession>
<feature type="non-terminal residue" evidence="1">
    <location>
        <position position="48"/>
    </location>
</feature>
<keyword evidence="2" id="KW-1185">Reference proteome</keyword>
<proteinExistence type="predicted"/>
<organism evidence="1 2">
    <name type="scientific">Racocetra persica</name>
    <dbReference type="NCBI Taxonomy" id="160502"/>
    <lineage>
        <taxon>Eukaryota</taxon>
        <taxon>Fungi</taxon>
        <taxon>Fungi incertae sedis</taxon>
        <taxon>Mucoromycota</taxon>
        <taxon>Glomeromycotina</taxon>
        <taxon>Glomeromycetes</taxon>
        <taxon>Diversisporales</taxon>
        <taxon>Gigasporaceae</taxon>
        <taxon>Racocetra</taxon>
    </lineage>
</organism>
<name>A0ACA9S7P7_9GLOM</name>
<dbReference type="Proteomes" id="UP000789920">
    <property type="component" value="Unassembled WGS sequence"/>
</dbReference>
<evidence type="ECO:0000313" key="2">
    <source>
        <dbReference type="Proteomes" id="UP000789920"/>
    </source>
</evidence>
<gene>
    <name evidence="1" type="ORF">RPERSI_LOCUS27400</name>
</gene>
<protein>
    <submittedName>
        <fullName evidence="1">15660_t:CDS:1</fullName>
    </submittedName>
</protein>
<comment type="caution">
    <text evidence="1">The sequence shown here is derived from an EMBL/GenBank/DDBJ whole genome shotgun (WGS) entry which is preliminary data.</text>
</comment>